<comment type="caution">
    <text evidence="2">The sequence shown here is derived from an EMBL/GenBank/DDBJ whole genome shotgun (WGS) entry which is preliminary data.</text>
</comment>
<dbReference type="Proteomes" id="UP000632154">
    <property type="component" value="Unassembled WGS sequence"/>
</dbReference>
<proteinExistence type="predicted"/>
<feature type="domain" description="DinB-like" evidence="1">
    <location>
        <begin position="36"/>
        <end position="146"/>
    </location>
</feature>
<organism evidence="2 3">
    <name type="scientific">Deinococcus piscis</name>
    <dbReference type="NCBI Taxonomy" id="394230"/>
    <lineage>
        <taxon>Bacteria</taxon>
        <taxon>Thermotogati</taxon>
        <taxon>Deinococcota</taxon>
        <taxon>Deinococci</taxon>
        <taxon>Deinococcales</taxon>
        <taxon>Deinococcaceae</taxon>
        <taxon>Deinococcus</taxon>
    </lineage>
</organism>
<evidence type="ECO:0000313" key="3">
    <source>
        <dbReference type="Proteomes" id="UP000632154"/>
    </source>
</evidence>
<sequence>MTLSHPNPFAAPLRDLLRETFEGTGGQGSMYIDGRGRGSLLETLSGLSALQASERTGNAPSIAAHVGHTRYYLRALRTYLAGDDFIADWPGSWQPSEVDEPGWAELQGELASEYHALLTQLEQIIDWNEDLSTDALATLAHSAYHLGAVRLLARHFVSSDS</sequence>
<dbReference type="EMBL" id="BNAL01000003">
    <property type="protein sequence ID" value="GHF95936.1"/>
    <property type="molecule type" value="Genomic_DNA"/>
</dbReference>
<dbReference type="InterPro" id="IPR034660">
    <property type="entry name" value="DinB/YfiT-like"/>
</dbReference>
<dbReference type="RefSeq" id="WP_189642070.1">
    <property type="nucleotide sequence ID" value="NZ_BNAL01000003.1"/>
</dbReference>
<reference evidence="3" key="1">
    <citation type="journal article" date="2019" name="Int. J. Syst. Evol. Microbiol.">
        <title>The Global Catalogue of Microorganisms (GCM) 10K type strain sequencing project: providing services to taxonomists for standard genome sequencing and annotation.</title>
        <authorList>
            <consortium name="The Broad Institute Genomics Platform"/>
            <consortium name="The Broad Institute Genome Sequencing Center for Infectious Disease"/>
            <person name="Wu L."/>
            <person name="Ma J."/>
        </authorList>
    </citation>
    <scope>NUCLEOTIDE SEQUENCE [LARGE SCALE GENOMIC DNA]</scope>
    <source>
        <strain evidence="3">CGMCC 1.18439</strain>
    </source>
</reference>
<keyword evidence="3" id="KW-1185">Reference proteome</keyword>
<dbReference type="SUPFAM" id="SSF109854">
    <property type="entry name" value="DinB/YfiT-like putative metalloenzymes"/>
    <property type="match status" value="1"/>
</dbReference>
<dbReference type="InterPro" id="IPR024775">
    <property type="entry name" value="DinB-like"/>
</dbReference>
<protein>
    <recommendedName>
        <fullName evidence="1">DinB-like domain-containing protein</fullName>
    </recommendedName>
</protein>
<name>A0ABQ3JYS5_9DEIO</name>
<evidence type="ECO:0000259" key="1">
    <source>
        <dbReference type="Pfam" id="PF12867"/>
    </source>
</evidence>
<gene>
    <name evidence="2" type="ORF">GCM10017783_04810</name>
</gene>
<evidence type="ECO:0000313" key="2">
    <source>
        <dbReference type="EMBL" id="GHF95936.1"/>
    </source>
</evidence>
<dbReference type="Pfam" id="PF12867">
    <property type="entry name" value="DinB_2"/>
    <property type="match status" value="1"/>
</dbReference>
<accession>A0ABQ3JYS5</accession>